<evidence type="ECO:0000313" key="1">
    <source>
        <dbReference type="EMBL" id="CAD8095406.1"/>
    </source>
</evidence>
<accession>A0A8S1NZ89</accession>
<dbReference type="AlphaFoldDB" id="A0A8S1NZ89"/>
<comment type="caution">
    <text evidence="1">The sequence shown here is derived from an EMBL/GenBank/DDBJ whole genome shotgun (WGS) entry which is preliminary data.</text>
</comment>
<proteinExistence type="predicted"/>
<keyword evidence="2" id="KW-1185">Reference proteome</keyword>
<gene>
    <name evidence="1" type="ORF">PPRIM_AZ9-3.1.T0980156</name>
</gene>
<name>A0A8S1NZ89_PARPR</name>
<dbReference type="Proteomes" id="UP000688137">
    <property type="component" value="Unassembled WGS sequence"/>
</dbReference>
<dbReference type="EMBL" id="CAJJDM010000101">
    <property type="protein sequence ID" value="CAD8095406.1"/>
    <property type="molecule type" value="Genomic_DNA"/>
</dbReference>
<sequence length="157" mass="18732">MLATVQNNEVFQGKNKINAIEITIKIINKVFQLMYQYNYQFNLIGSKIKIHLIYLEFNALMTINKNFYNSFELINLGTFRDFIKCISYNQESQYKGLCFIQDNLEENLKLKIFDYMILYQQQLAIKLINFETTLLFKGIEIYAEESEINFCRSSIFF</sequence>
<protein>
    <submittedName>
        <fullName evidence="1">Uncharacterized protein</fullName>
    </submittedName>
</protein>
<evidence type="ECO:0000313" key="2">
    <source>
        <dbReference type="Proteomes" id="UP000688137"/>
    </source>
</evidence>
<reference evidence="1" key="1">
    <citation type="submission" date="2021-01" db="EMBL/GenBank/DDBJ databases">
        <authorList>
            <consortium name="Genoscope - CEA"/>
            <person name="William W."/>
        </authorList>
    </citation>
    <scope>NUCLEOTIDE SEQUENCE</scope>
</reference>
<organism evidence="1 2">
    <name type="scientific">Paramecium primaurelia</name>
    <dbReference type="NCBI Taxonomy" id="5886"/>
    <lineage>
        <taxon>Eukaryota</taxon>
        <taxon>Sar</taxon>
        <taxon>Alveolata</taxon>
        <taxon>Ciliophora</taxon>
        <taxon>Intramacronucleata</taxon>
        <taxon>Oligohymenophorea</taxon>
        <taxon>Peniculida</taxon>
        <taxon>Parameciidae</taxon>
        <taxon>Paramecium</taxon>
    </lineage>
</organism>